<evidence type="ECO:0000313" key="8">
    <source>
        <dbReference type="Proteomes" id="UP000626220"/>
    </source>
</evidence>
<protein>
    <recommendedName>
        <fullName evidence="2">histidine kinase</fullName>
        <ecNumber evidence="2">2.7.13.3</ecNumber>
    </recommendedName>
</protein>
<dbReference type="InterPro" id="IPR005467">
    <property type="entry name" value="His_kinase_dom"/>
</dbReference>
<keyword evidence="4" id="KW-0418">Kinase</keyword>
<evidence type="ECO:0000313" key="7">
    <source>
        <dbReference type="EMBL" id="GHF40734.1"/>
    </source>
</evidence>
<dbReference type="GO" id="GO:0000156">
    <property type="term" value="F:phosphorelay response regulator activity"/>
    <property type="evidence" value="ECO:0007669"/>
    <property type="project" value="TreeGrafter"/>
</dbReference>
<dbReference type="InterPro" id="IPR004358">
    <property type="entry name" value="Sig_transdc_His_kin-like_C"/>
</dbReference>
<evidence type="ECO:0000259" key="6">
    <source>
        <dbReference type="PROSITE" id="PS50109"/>
    </source>
</evidence>
<dbReference type="InterPro" id="IPR050351">
    <property type="entry name" value="BphY/WalK/GraS-like"/>
</dbReference>
<dbReference type="Gene3D" id="1.10.287.130">
    <property type="match status" value="1"/>
</dbReference>
<dbReference type="CDD" id="cd00075">
    <property type="entry name" value="HATPase"/>
    <property type="match status" value="1"/>
</dbReference>
<dbReference type="GO" id="GO:0000155">
    <property type="term" value="F:phosphorelay sensor kinase activity"/>
    <property type="evidence" value="ECO:0007669"/>
    <property type="project" value="InterPro"/>
</dbReference>
<evidence type="ECO:0000256" key="5">
    <source>
        <dbReference type="SAM" id="Phobius"/>
    </source>
</evidence>
<feature type="domain" description="Histidine kinase" evidence="6">
    <location>
        <begin position="226"/>
        <end position="439"/>
    </location>
</feature>
<dbReference type="PANTHER" id="PTHR42878:SF15">
    <property type="entry name" value="BACTERIOPHYTOCHROME"/>
    <property type="match status" value="1"/>
</dbReference>
<dbReference type="GO" id="GO:0007234">
    <property type="term" value="P:osmosensory signaling via phosphorelay pathway"/>
    <property type="evidence" value="ECO:0007669"/>
    <property type="project" value="TreeGrafter"/>
</dbReference>
<evidence type="ECO:0000256" key="1">
    <source>
        <dbReference type="ARBA" id="ARBA00000085"/>
    </source>
</evidence>
<evidence type="ECO:0000256" key="3">
    <source>
        <dbReference type="ARBA" id="ARBA00022679"/>
    </source>
</evidence>
<dbReference type="GO" id="GO:0030295">
    <property type="term" value="F:protein kinase activator activity"/>
    <property type="evidence" value="ECO:0007669"/>
    <property type="project" value="TreeGrafter"/>
</dbReference>
<accession>A0A8J3M5T9</accession>
<name>A0A8J3M5T9_9RHOB</name>
<dbReference type="AlphaFoldDB" id="A0A8J3M5T9"/>
<dbReference type="InterPro" id="IPR036890">
    <property type="entry name" value="HATPase_C_sf"/>
</dbReference>
<comment type="caution">
    <text evidence="7">The sequence shown here is derived from an EMBL/GenBank/DDBJ whole genome shotgun (WGS) entry which is preliminary data.</text>
</comment>
<dbReference type="SUPFAM" id="SSF47384">
    <property type="entry name" value="Homodimeric domain of signal transducing histidine kinase"/>
    <property type="match status" value="1"/>
</dbReference>
<feature type="transmembrane region" description="Helical" evidence="5">
    <location>
        <begin position="181"/>
        <end position="201"/>
    </location>
</feature>
<dbReference type="InterPro" id="IPR003594">
    <property type="entry name" value="HATPase_dom"/>
</dbReference>
<dbReference type="Proteomes" id="UP000626220">
    <property type="component" value="Unassembled WGS sequence"/>
</dbReference>
<dbReference type="PRINTS" id="PR00344">
    <property type="entry name" value="BCTRLSENSOR"/>
</dbReference>
<dbReference type="Gene3D" id="3.30.565.10">
    <property type="entry name" value="Histidine kinase-like ATPase, C-terminal domain"/>
    <property type="match status" value="1"/>
</dbReference>
<proteinExistence type="predicted"/>
<dbReference type="PANTHER" id="PTHR42878">
    <property type="entry name" value="TWO-COMPONENT HISTIDINE KINASE"/>
    <property type="match status" value="1"/>
</dbReference>
<dbReference type="Pfam" id="PF02518">
    <property type="entry name" value="HATPase_c"/>
    <property type="match status" value="1"/>
</dbReference>
<reference evidence="7" key="1">
    <citation type="journal article" date="2014" name="Int. J. Syst. Evol. Microbiol.">
        <title>Complete genome sequence of Corynebacterium casei LMG S-19264T (=DSM 44701T), isolated from a smear-ripened cheese.</title>
        <authorList>
            <consortium name="US DOE Joint Genome Institute (JGI-PGF)"/>
            <person name="Walter F."/>
            <person name="Albersmeier A."/>
            <person name="Kalinowski J."/>
            <person name="Ruckert C."/>
        </authorList>
    </citation>
    <scope>NUCLEOTIDE SEQUENCE</scope>
    <source>
        <strain evidence="7">KCTC 42650</strain>
    </source>
</reference>
<dbReference type="EC" id="2.7.13.3" evidence="2"/>
<dbReference type="EMBL" id="BNCJ01000002">
    <property type="protein sequence ID" value="GHF40734.1"/>
    <property type="molecule type" value="Genomic_DNA"/>
</dbReference>
<sequence length="439" mass="49190">MTPERQLKRNIRVLTLSLLVVAAFTSALFAFLFLSLRQDQARLGERQLRYYTTILDQQQSLGYGGLIHNFKNWVLRPDEPRYREAAVAAAERSMAVLNRLAAQVAAAELDLPLGAQRAMIAEYRAYIDVITRMHREGRSASEIDAAVRVSDDAALAELAVVRARVEARMKAQQLALDDRNLVLFILPYALAAMLSLGLLVLMRQRARMRLEHDARRIEEIEQFTQVAAHDLRAPLRQIAALAEFATEDAAEGSAQDFGAVRTHLGAISERAALLDSLIKAVFRYILIEGAAQEISEVDLRQTVDAIVQLHVPPGVSVRLEGTFPVVRAQRVELEIILRNLISNAVKHHPQNRPDIIIRYQADRRIHRFEVEDNGPGIPGEHAGRVFDMFWTMSKASKPDEVSGVGLALVRRIVTRWGTQLSLRPAQPSGAVFCFSMPRF</sequence>
<keyword evidence="8" id="KW-1185">Reference proteome</keyword>
<evidence type="ECO:0000256" key="4">
    <source>
        <dbReference type="ARBA" id="ARBA00022777"/>
    </source>
</evidence>
<organism evidence="7 8">
    <name type="scientific">Seohaeicola zhoushanensis</name>
    <dbReference type="NCBI Taxonomy" id="1569283"/>
    <lineage>
        <taxon>Bacteria</taxon>
        <taxon>Pseudomonadati</taxon>
        <taxon>Pseudomonadota</taxon>
        <taxon>Alphaproteobacteria</taxon>
        <taxon>Rhodobacterales</taxon>
        <taxon>Roseobacteraceae</taxon>
        <taxon>Seohaeicola</taxon>
    </lineage>
</organism>
<keyword evidence="5" id="KW-0472">Membrane</keyword>
<gene>
    <name evidence="7" type="ORF">GCM10017056_10410</name>
</gene>
<comment type="catalytic activity">
    <reaction evidence="1">
        <text>ATP + protein L-histidine = ADP + protein N-phospho-L-histidine.</text>
        <dbReference type="EC" id="2.7.13.3"/>
    </reaction>
</comment>
<keyword evidence="3" id="KW-0808">Transferase</keyword>
<dbReference type="PROSITE" id="PS50109">
    <property type="entry name" value="HIS_KIN"/>
    <property type="match status" value="1"/>
</dbReference>
<keyword evidence="5" id="KW-0812">Transmembrane</keyword>
<dbReference type="SUPFAM" id="SSF55874">
    <property type="entry name" value="ATPase domain of HSP90 chaperone/DNA topoisomerase II/histidine kinase"/>
    <property type="match status" value="1"/>
</dbReference>
<keyword evidence="5" id="KW-1133">Transmembrane helix</keyword>
<evidence type="ECO:0000256" key="2">
    <source>
        <dbReference type="ARBA" id="ARBA00012438"/>
    </source>
</evidence>
<dbReference type="SMART" id="SM00387">
    <property type="entry name" value="HATPase_c"/>
    <property type="match status" value="1"/>
</dbReference>
<dbReference type="InterPro" id="IPR036097">
    <property type="entry name" value="HisK_dim/P_sf"/>
</dbReference>
<reference evidence="7" key="2">
    <citation type="submission" date="2020-09" db="EMBL/GenBank/DDBJ databases">
        <authorList>
            <person name="Sun Q."/>
            <person name="Kim S."/>
        </authorList>
    </citation>
    <scope>NUCLEOTIDE SEQUENCE</scope>
    <source>
        <strain evidence="7">KCTC 42650</strain>
    </source>
</reference>